<dbReference type="Pfam" id="PF04252">
    <property type="entry name" value="SFM1-like"/>
    <property type="match status" value="1"/>
</dbReference>
<dbReference type="STRING" id="796925.A0A137P8H2"/>
<dbReference type="InterPro" id="IPR007364">
    <property type="entry name" value="SFM1-like"/>
</dbReference>
<dbReference type="Proteomes" id="UP000070444">
    <property type="component" value="Unassembled WGS sequence"/>
</dbReference>
<gene>
    <name evidence="1" type="ORF">CONCODRAFT_57627</name>
</gene>
<evidence type="ECO:0000313" key="1">
    <source>
        <dbReference type="EMBL" id="KXN71300.1"/>
    </source>
</evidence>
<name>A0A137P8H2_CONC2</name>
<organism evidence="1 2">
    <name type="scientific">Conidiobolus coronatus (strain ATCC 28846 / CBS 209.66 / NRRL 28638)</name>
    <name type="common">Delacroixia coronata</name>
    <dbReference type="NCBI Taxonomy" id="796925"/>
    <lineage>
        <taxon>Eukaryota</taxon>
        <taxon>Fungi</taxon>
        <taxon>Fungi incertae sedis</taxon>
        <taxon>Zoopagomycota</taxon>
        <taxon>Entomophthoromycotina</taxon>
        <taxon>Entomophthoromycetes</taxon>
        <taxon>Entomophthorales</taxon>
        <taxon>Ancylistaceae</taxon>
        <taxon>Conidiobolus</taxon>
    </lineage>
</organism>
<dbReference type="CDD" id="cd18090">
    <property type="entry name" value="Arginine_MT_Sfm1"/>
    <property type="match status" value="1"/>
</dbReference>
<dbReference type="OrthoDB" id="373498at2759"/>
<dbReference type="AlphaFoldDB" id="A0A137P8H2"/>
<dbReference type="EMBL" id="KQ964478">
    <property type="protein sequence ID" value="KXN71300.1"/>
    <property type="molecule type" value="Genomic_DNA"/>
</dbReference>
<accession>A0A137P8H2</accession>
<sequence>MKYIIEHMEEEIFPWCKLEYSHMAETVGSENLIFTNLNEGDVDHMPANVKKENCYTKSVVELGIPIEKICLLDQEASSVMQTTDDKEYEYLLFGGILGDEETIAMECLVPDRTSELRKFNFPTRHLGAAQMTTDGAVLVSKIIVEDKVKFEDIEFVDHPEIKLGKMDSTIMPFRYVKNNATGQPRMAPGMIDLLKEDQFEF</sequence>
<protein>
    <submittedName>
        <fullName evidence="1">DUF431-domain-containing protein</fullName>
    </submittedName>
</protein>
<keyword evidence="2" id="KW-1185">Reference proteome</keyword>
<dbReference type="PANTHER" id="PTHR35517:SF1">
    <property type="entry name" value="PROTEIN ARGININE N-METHYLTRANSFERASE SFM1"/>
    <property type="match status" value="1"/>
</dbReference>
<reference evidence="1 2" key="1">
    <citation type="journal article" date="2015" name="Genome Biol. Evol.">
        <title>Phylogenomic analyses indicate that early fungi evolved digesting cell walls of algal ancestors of land plants.</title>
        <authorList>
            <person name="Chang Y."/>
            <person name="Wang S."/>
            <person name="Sekimoto S."/>
            <person name="Aerts A.L."/>
            <person name="Choi C."/>
            <person name="Clum A."/>
            <person name="LaButti K.M."/>
            <person name="Lindquist E.A."/>
            <person name="Yee Ngan C."/>
            <person name="Ohm R.A."/>
            <person name="Salamov A.A."/>
            <person name="Grigoriev I.V."/>
            <person name="Spatafora J.W."/>
            <person name="Berbee M.L."/>
        </authorList>
    </citation>
    <scope>NUCLEOTIDE SEQUENCE [LARGE SCALE GENOMIC DNA]</scope>
    <source>
        <strain evidence="1 2">NRRL 28638</strain>
    </source>
</reference>
<dbReference type="OMA" id="LEYIHIC"/>
<dbReference type="PANTHER" id="PTHR35517">
    <property type="entry name" value="PROTEIN ARGININE N-METHYLTRANSFERASE SFM1"/>
    <property type="match status" value="1"/>
</dbReference>
<dbReference type="GO" id="GO:0035241">
    <property type="term" value="F:protein-arginine omega-N monomethyltransferase activity"/>
    <property type="evidence" value="ECO:0007669"/>
    <property type="project" value="TreeGrafter"/>
</dbReference>
<evidence type="ECO:0000313" key="2">
    <source>
        <dbReference type="Proteomes" id="UP000070444"/>
    </source>
</evidence>
<proteinExistence type="predicted"/>